<dbReference type="CDD" id="cd00564">
    <property type="entry name" value="TMP_TenI"/>
    <property type="match status" value="1"/>
</dbReference>
<dbReference type="Pfam" id="PF02581">
    <property type="entry name" value="TMP-TENI"/>
    <property type="match status" value="1"/>
</dbReference>
<dbReference type="InterPro" id="IPR022998">
    <property type="entry name" value="ThiamineP_synth_TenI"/>
</dbReference>
<dbReference type="GO" id="GO:0005737">
    <property type="term" value="C:cytoplasm"/>
    <property type="evidence" value="ECO:0007669"/>
    <property type="project" value="TreeGrafter"/>
</dbReference>
<dbReference type="PANTHER" id="PTHR20857">
    <property type="entry name" value="THIAMINE-PHOSPHATE PYROPHOSPHORYLASE"/>
    <property type="match status" value="1"/>
</dbReference>
<accession>A0A391P3S6</accession>
<sequence length="227" mass="25274">MCKMESVGESVLTGTPTQNVKVVPDGASGKKSEEYVKYTAFHPVLAISNRSLCERPFLEQIERVCKLRPDALVLREKDLSPQEYKELAEQVLEICGEYQVPCILHSFWKEALELGCNQIHLPLHLLRGLDPEAKKKFRVIGTSIHAVEEAVEAQSLGATYLTAGHIYTTDCKKGLAPRGLEFLRQVCESVELPVFAIGGIKFDPEQWQEIREAKAVGGCIMSGMMQV</sequence>
<keyword evidence="5" id="KW-1185">Reference proteome</keyword>
<evidence type="ECO:0000313" key="5">
    <source>
        <dbReference type="Proteomes" id="UP000265643"/>
    </source>
</evidence>
<keyword evidence="2" id="KW-0784">Thiamine biosynthesis</keyword>
<organism evidence="4 5">
    <name type="scientific">Mediterraneibacter butyricigenes</name>
    <dbReference type="NCBI Taxonomy" id="2316025"/>
    <lineage>
        <taxon>Bacteria</taxon>
        <taxon>Bacillati</taxon>
        <taxon>Bacillota</taxon>
        <taxon>Clostridia</taxon>
        <taxon>Lachnospirales</taxon>
        <taxon>Lachnospiraceae</taxon>
        <taxon>Mediterraneibacter</taxon>
    </lineage>
</organism>
<dbReference type="PANTHER" id="PTHR20857:SF15">
    <property type="entry name" value="THIAMINE-PHOSPHATE SYNTHASE"/>
    <property type="match status" value="1"/>
</dbReference>
<evidence type="ECO:0000256" key="2">
    <source>
        <dbReference type="ARBA" id="ARBA00022977"/>
    </source>
</evidence>
<name>A0A391P3S6_9FIRM</name>
<comment type="pathway">
    <text evidence="1">Cofactor biosynthesis; thiamine diphosphate biosynthesis.</text>
</comment>
<dbReference type="GO" id="GO:0004789">
    <property type="term" value="F:thiamine-phosphate diphosphorylase activity"/>
    <property type="evidence" value="ECO:0007669"/>
    <property type="project" value="TreeGrafter"/>
</dbReference>
<protein>
    <submittedName>
        <fullName evidence="4">Thiamine phosphate synthase</fullName>
    </submittedName>
</protein>
<dbReference type="Proteomes" id="UP000265643">
    <property type="component" value="Unassembled WGS sequence"/>
</dbReference>
<dbReference type="EMBL" id="BHGK01000001">
    <property type="protein sequence ID" value="GCA66756.1"/>
    <property type="molecule type" value="Genomic_DNA"/>
</dbReference>
<reference evidence="5" key="1">
    <citation type="submission" date="2018-09" db="EMBL/GenBank/DDBJ databases">
        <title>Draft Genome Sequence of Mediterraneibacter sp. KCTC 15684.</title>
        <authorList>
            <person name="Kim J.S."/>
            <person name="Han K.I."/>
            <person name="Suh M.K."/>
            <person name="Lee K.C."/>
            <person name="Eom M.K."/>
            <person name="Lee J.H."/>
            <person name="Park S.H."/>
            <person name="Kang S.W."/>
            <person name="Park J.E."/>
            <person name="Oh B.S."/>
            <person name="Yu S.Y."/>
            <person name="Choi S.H."/>
            <person name="Lee D.H."/>
            <person name="Yoon H."/>
            <person name="Kim B."/>
            <person name="Yang S.J."/>
            <person name="Lee J.S."/>
        </authorList>
    </citation>
    <scope>NUCLEOTIDE SEQUENCE [LARGE SCALE GENOMIC DNA]</scope>
    <source>
        <strain evidence="5">KCTC 15684</strain>
    </source>
</reference>
<dbReference type="RefSeq" id="WP_243112686.1">
    <property type="nucleotide sequence ID" value="NZ_BHGK01000001.1"/>
</dbReference>
<proteinExistence type="predicted"/>
<evidence type="ECO:0000256" key="1">
    <source>
        <dbReference type="ARBA" id="ARBA00004948"/>
    </source>
</evidence>
<evidence type="ECO:0000259" key="3">
    <source>
        <dbReference type="Pfam" id="PF02581"/>
    </source>
</evidence>
<feature type="domain" description="Thiamine phosphate synthase/TenI" evidence="3">
    <location>
        <begin position="45"/>
        <end position="223"/>
    </location>
</feature>
<dbReference type="AlphaFoldDB" id="A0A391P3S6"/>
<dbReference type="InterPro" id="IPR036206">
    <property type="entry name" value="ThiamineP_synth_sf"/>
</dbReference>
<gene>
    <name evidence="4" type="ORF">KGMB01110_11920</name>
</gene>
<dbReference type="SUPFAM" id="SSF51391">
    <property type="entry name" value="Thiamin phosphate synthase"/>
    <property type="match status" value="1"/>
</dbReference>
<evidence type="ECO:0000313" key="4">
    <source>
        <dbReference type="EMBL" id="GCA66756.1"/>
    </source>
</evidence>
<dbReference type="GO" id="GO:0009228">
    <property type="term" value="P:thiamine biosynthetic process"/>
    <property type="evidence" value="ECO:0007669"/>
    <property type="project" value="UniProtKB-KW"/>
</dbReference>
<dbReference type="InterPro" id="IPR013785">
    <property type="entry name" value="Aldolase_TIM"/>
</dbReference>
<dbReference type="Gene3D" id="3.20.20.70">
    <property type="entry name" value="Aldolase class I"/>
    <property type="match status" value="1"/>
</dbReference>
<comment type="caution">
    <text evidence="4">The sequence shown here is derived from an EMBL/GenBank/DDBJ whole genome shotgun (WGS) entry which is preliminary data.</text>
</comment>